<evidence type="ECO:0000313" key="2">
    <source>
        <dbReference type="Proteomes" id="UP000295484"/>
    </source>
</evidence>
<evidence type="ECO:0000313" key="1">
    <source>
        <dbReference type="EMBL" id="TDX23278.1"/>
    </source>
</evidence>
<dbReference type="Pfam" id="PF20107">
    <property type="entry name" value="DUF6497"/>
    <property type="match status" value="1"/>
</dbReference>
<proteinExistence type="predicted"/>
<dbReference type="InterPro" id="IPR045467">
    <property type="entry name" value="DUF6497"/>
</dbReference>
<evidence type="ECO:0008006" key="3">
    <source>
        <dbReference type="Google" id="ProtNLM"/>
    </source>
</evidence>
<name>A0A4R8FHD0_9RHOB</name>
<reference evidence="1 2" key="1">
    <citation type="submission" date="2019-03" db="EMBL/GenBank/DDBJ databases">
        <title>Genomic Encyclopedia of Type Strains, Phase IV (KMG-IV): sequencing the most valuable type-strain genomes for metagenomic binning, comparative biology and taxonomic classification.</title>
        <authorList>
            <person name="Goeker M."/>
        </authorList>
    </citation>
    <scope>NUCLEOTIDE SEQUENCE [LARGE SCALE GENOMIC DNA]</scope>
    <source>
        <strain evidence="1 2">JA181</strain>
    </source>
</reference>
<comment type="caution">
    <text evidence="1">The sequence shown here is derived from an EMBL/GenBank/DDBJ whole genome shotgun (WGS) entry which is preliminary data.</text>
</comment>
<accession>A0A4R8FHD0</accession>
<dbReference type="Proteomes" id="UP000295484">
    <property type="component" value="Unassembled WGS sequence"/>
</dbReference>
<organism evidence="1 2">
    <name type="scientific">Rhodovulum visakhapatnamense</name>
    <dbReference type="NCBI Taxonomy" id="364297"/>
    <lineage>
        <taxon>Bacteria</taxon>
        <taxon>Pseudomonadati</taxon>
        <taxon>Pseudomonadota</taxon>
        <taxon>Alphaproteobacteria</taxon>
        <taxon>Rhodobacterales</taxon>
        <taxon>Paracoccaceae</taxon>
        <taxon>Rhodovulum</taxon>
    </lineage>
</organism>
<dbReference type="EMBL" id="SOEB01000027">
    <property type="protein sequence ID" value="TDX23278.1"/>
    <property type="molecule type" value="Genomic_DNA"/>
</dbReference>
<sequence>MMAAGRAFLLAAAVLVLGGTGTVVDVPSGQSVTHLDTVTGEPGPAGLTVRFRFLAPEIGREGGMLTPEEAQGDMDYLCEHFALSRLSEAGPEPAQIVITLMDRPVPFGQSDPEATQFFEAYRPEAGHCIWEGF</sequence>
<dbReference type="AlphaFoldDB" id="A0A4R8FHD0"/>
<gene>
    <name evidence="1" type="ORF">EV657_12734</name>
</gene>
<protein>
    <recommendedName>
        <fullName evidence="3">Acetolactate synthase</fullName>
    </recommendedName>
</protein>
<dbReference type="RefSeq" id="WP_081382072.1">
    <property type="nucleotide sequence ID" value="NZ_SOEB01000027.1"/>
</dbReference>